<dbReference type="Proteomes" id="UP001207654">
    <property type="component" value="Unassembled WGS sequence"/>
</dbReference>
<organism evidence="2 3">
    <name type="scientific">Archangium lansingense</name>
    <dbReference type="NCBI Taxonomy" id="2995310"/>
    <lineage>
        <taxon>Bacteria</taxon>
        <taxon>Pseudomonadati</taxon>
        <taxon>Myxococcota</taxon>
        <taxon>Myxococcia</taxon>
        <taxon>Myxococcales</taxon>
        <taxon>Cystobacterineae</taxon>
        <taxon>Archangiaceae</taxon>
        <taxon>Archangium</taxon>
    </lineage>
</organism>
<evidence type="ECO:0000256" key="1">
    <source>
        <dbReference type="PROSITE-ProRule" id="PRU00339"/>
    </source>
</evidence>
<keyword evidence="3" id="KW-1185">Reference proteome</keyword>
<sequence length="1141" mass="124637">MPNDENALPKPVEPIPLVQEVVAQNAVIAGSVDQLTLNINGTGINVQEFLRVVLSREQRSGAPADDDPFASEIDANVGLIDRHLFSEALDGFRKLQQKCGTKQGLSRSRFRIANNTGVCLMGLERYSEARAEFNKALSIEPDSDLVRVNLAAANLHADEPSLTLDLLDKPITNVSMRGQGGALRVAALSKLGRYDDIERFLREEAWAAYDARVQLAVAYAMASKGDADRVDKALRVAVGNEETALNAHILHGMCALGVAARLGNGIDFVPVSKDLPRDRLETALAEFRHALDLCPSGLRDTRAGLLAQCGLVLSLLGELEKALEAFEASRSTSSRPNVLAVVNHAAVLMERNEFSAAARLIRDSGLVDQHPHVRLQLGAALLAAHADADVIELLANAWQNLPAKEKRIRGATLVLDSCRRIQRAELGREICDVLAREYADSWDAWFHLGRYFAGLGDQTQALSSFQKALSLANEEDSCDVREQLGYRQAMWGDYAGCITTLEPLNITTLGDGAAQAFVVSLYNTGALNRARTVVDTLLTREHVPEQVLEVAVAIASQAGDLERATELQRRLLQERKPRLRDINCLATLLLRKGDRQQAVDSLSVDASEMEGGQDAHELMVFAFLLSAVRDKRALTYGYRSWERGRDQAQIQLGYVGLFLNRERGDSDRLESDVIVPGTTATLSVVGRSGSRVVSIVQDGDLIPDAATWVKASDPLATRLIGKRVGDEIAGPSNPLVQTVYRIDKIKSNFVRAFQETMSGFNERFPDAEGLWKFEVPRDDPSELTKLLLSIPGNSGRIKELVAMHTQGRLPLAALAGALHRSVPTTWSGLIHDDSGRVFFSRGAGQEFEVAERIIGERNQPVYLDYSALMTLMLLDAESRTKIAQLISPVRVVQSLLDDLHSHAVQAMPKGTGEGMNVSVGEDGRLRVAPLGDEHGFLMRVQEVARAVALPCAAYSQFNAPPAEREVASKVLGEPTSDLLWEAAATGGMVLCDDQALGMLAQIQNQTPTASIQAVALAAHRKGRMTLPEYSAIVERLAVARYRFITVDEDVIEAILERHQWRPTSEVMAVFSCLEGPDCNTSSAALVGAKVLKAIVLESASAPNRNALVDVLLARLTTGHDVRQVTKRSAIDVVHFFRRRFR</sequence>
<gene>
    <name evidence="2" type="ORF">OV287_06100</name>
</gene>
<evidence type="ECO:0000313" key="2">
    <source>
        <dbReference type="EMBL" id="MCY1074053.1"/>
    </source>
</evidence>
<keyword evidence="1" id="KW-0802">TPR repeat</keyword>
<dbReference type="RefSeq" id="WP_267533036.1">
    <property type="nucleotide sequence ID" value="NZ_JAPNKA010000001.1"/>
</dbReference>
<feature type="repeat" description="TPR" evidence="1">
    <location>
        <begin position="442"/>
        <end position="475"/>
    </location>
</feature>
<protein>
    <recommendedName>
        <fullName evidence="4">Tetratricopeptide repeat protein</fullName>
    </recommendedName>
</protein>
<feature type="repeat" description="TPR" evidence="1">
    <location>
        <begin position="110"/>
        <end position="143"/>
    </location>
</feature>
<dbReference type="InterPro" id="IPR019734">
    <property type="entry name" value="TPR_rpt"/>
</dbReference>
<accession>A0ABT3ZXD0</accession>
<dbReference type="EMBL" id="JAPNKA010000001">
    <property type="protein sequence ID" value="MCY1074053.1"/>
    <property type="molecule type" value="Genomic_DNA"/>
</dbReference>
<dbReference type="Pfam" id="PF13181">
    <property type="entry name" value="TPR_8"/>
    <property type="match status" value="2"/>
</dbReference>
<dbReference type="InterPro" id="IPR011990">
    <property type="entry name" value="TPR-like_helical_dom_sf"/>
</dbReference>
<name>A0ABT3ZXD0_9BACT</name>
<comment type="caution">
    <text evidence="2">The sequence shown here is derived from an EMBL/GenBank/DDBJ whole genome shotgun (WGS) entry which is preliminary data.</text>
</comment>
<evidence type="ECO:0008006" key="4">
    <source>
        <dbReference type="Google" id="ProtNLM"/>
    </source>
</evidence>
<evidence type="ECO:0000313" key="3">
    <source>
        <dbReference type="Proteomes" id="UP001207654"/>
    </source>
</evidence>
<dbReference type="SUPFAM" id="SSF48452">
    <property type="entry name" value="TPR-like"/>
    <property type="match status" value="1"/>
</dbReference>
<proteinExistence type="predicted"/>
<dbReference type="Gene3D" id="1.25.40.10">
    <property type="entry name" value="Tetratricopeptide repeat domain"/>
    <property type="match status" value="3"/>
</dbReference>
<dbReference type="PROSITE" id="PS50005">
    <property type="entry name" value="TPR"/>
    <property type="match status" value="2"/>
</dbReference>
<dbReference type="SMART" id="SM00028">
    <property type="entry name" value="TPR"/>
    <property type="match status" value="3"/>
</dbReference>
<reference evidence="2 3" key="1">
    <citation type="submission" date="2022-11" db="EMBL/GenBank/DDBJ databases">
        <title>Minimal conservation of predation-associated metabolite biosynthetic gene clusters underscores biosynthetic potential of Myxococcota including descriptions for ten novel species: Archangium lansinium sp. nov., Myxococcus landrumus sp. nov., Nannocystis bai.</title>
        <authorList>
            <person name="Ahearne A."/>
            <person name="Stevens C."/>
            <person name="Phillips K."/>
        </authorList>
    </citation>
    <scope>NUCLEOTIDE SEQUENCE [LARGE SCALE GENOMIC DNA]</scope>
    <source>
        <strain evidence="2 3">MIWBW</strain>
    </source>
</reference>